<feature type="transmembrane region" description="Helical" evidence="6">
    <location>
        <begin position="162"/>
        <end position="183"/>
    </location>
</feature>
<comment type="similarity">
    <text evidence="6">Belongs to the ABC-4 integral membrane protein family.</text>
</comment>
<dbReference type="InterPro" id="IPR052536">
    <property type="entry name" value="ABC-4_Integral_Memb_Prot"/>
</dbReference>
<reference evidence="8" key="1">
    <citation type="submission" date="2020-11" db="EMBL/GenBank/DDBJ databases">
        <authorList>
            <person name="Thieme N."/>
            <person name="Liebl W."/>
            <person name="Zverlov V."/>
        </authorList>
    </citation>
    <scope>NUCLEOTIDE SEQUENCE</scope>
    <source>
        <strain evidence="8">NT08</strain>
    </source>
</reference>
<dbReference type="EMBL" id="JADOEF010000001">
    <property type="protein sequence ID" value="MBF7809077.1"/>
    <property type="molecule type" value="Genomic_DNA"/>
</dbReference>
<accession>A0A1S8QSK4</accession>
<keyword evidence="4 6" id="KW-1133">Transmembrane helix</keyword>
<dbReference type="GO" id="GO:0005886">
    <property type="term" value="C:plasma membrane"/>
    <property type="evidence" value="ECO:0007669"/>
    <property type="project" value="UniProtKB-SubCell"/>
</dbReference>
<evidence type="ECO:0000259" key="7">
    <source>
        <dbReference type="Pfam" id="PF02687"/>
    </source>
</evidence>
<dbReference type="RefSeq" id="WP_012060323.1">
    <property type="nucleotide sequence ID" value="NZ_CP073279.1"/>
</dbReference>
<evidence type="ECO:0000313" key="8">
    <source>
        <dbReference type="EMBL" id="MBF7809077.1"/>
    </source>
</evidence>
<feature type="transmembrane region" description="Helical" evidence="6">
    <location>
        <begin position="606"/>
        <end position="625"/>
    </location>
</feature>
<feature type="transmembrane region" description="Helical" evidence="6">
    <location>
        <begin position="204"/>
        <end position="224"/>
    </location>
</feature>
<dbReference type="Pfam" id="PF02687">
    <property type="entry name" value="FtsX"/>
    <property type="match status" value="1"/>
</dbReference>
<evidence type="ECO:0000256" key="5">
    <source>
        <dbReference type="ARBA" id="ARBA00023136"/>
    </source>
</evidence>
<dbReference type="AlphaFoldDB" id="A0A1S8QSK4"/>
<keyword evidence="3 6" id="KW-0812">Transmembrane</keyword>
<feature type="transmembrane region" description="Helical" evidence="6">
    <location>
        <begin position="112"/>
        <end position="142"/>
    </location>
</feature>
<organism evidence="8 9">
    <name type="scientific">Clostridium beijerinckii</name>
    <name type="common">Clostridium MP</name>
    <dbReference type="NCBI Taxonomy" id="1520"/>
    <lineage>
        <taxon>Bacteria</taxon>
        <taxon>Bacillati</taxon>
        <taxon>Bacillota</taxon>
        <taxon>Clostridia</taxon>
        <taxon>Eubacteriales</taxon>
        <taxon>Clostridiaceae</taxon>
        <taxon>Clostridium</taxon>
    </lineage>
</organism>
<dbReference type="PANTHER" id="PTHR46795:SF3">
    <property type="entry name" value="ABC TRANSPORTER PERMEASE"/>
    <property type="match status" value="1"/>
</dbReference>
<feature type="domain" description="ABC3 transporter permease C-terminal" evidence="7">
    <location>
        <begin position="63"/>
        <end position="182"/>
    </location>
</feature>
<feature type="transmembrane region" description="Helical" evidence="6">
    <location>
        <begin position="57"/>
        <end position="79"/>
    </location>
</feature>
<keyword evidence="2 6" id="KW-1003">Cell membrane</keyword>
<feature type="transmembrane region" description="Helical" evidence="6">
    <location>
        <begin position="645"/>
        <end position="666"/>
    </location>
</feature>
<dbReference type="GO" id="GO:0055085">
    <property type="term" value="P:transmembrane transport"/>
    <property type="evidence" value="ECO:0007669"/>
    <property type="project" value="UniProtKB-UniRule"/>
</dbReference>
<dbReference type="InterPro" id="IPR027022">
    <property type="entry name" value="ABC_permease_BceB-typ"/>
</dbReference>
<proteinExistence type="inferred from homology"/>
<comment type="caution">
    <text evidence="8">The sequence shown here is derived from an EMBL/GenBank/DDBJ whole genome shotgun (WGS) entry which is preliminary data.</text>
</comment>
<protein>
    <submittedName>
        <fullName evidence="8">ABC transporter permease</fullName>
    </submittedName>
</protein>
<feature type="transmembrane region" description="Helical" evidence="6">
    <location>
        <begin position="547"/>
        <end position="572"/>
    </location>
</feature>
<sequence>MYSRIAFNNVKKSFKDYTIYFLTLTFAVCIFYSFNSIDSQSVMADMNSGQTEYVKMMAQLISFISIGVSVILGGLIIYATKFLISKRKKEFGVYMILGMGKRKMSRILLFETLYIGIISLAAGLLLGMLFAQVLSIFTAKLFAVQMTKYSFSISISAILKTILYFGIMYLLVMIFNVIIVSKYKLIDLLHADRKNEKINIKNPYIALFILIAALIVLGYAYYLVNLAGLNFDDSRFKLSIALGIVGTAFFFYGIASVAFSALRKNKNLYLNGLNVFNIKQISSKFNTNFISMTIICLMLFVTIGTLSTGLGVKNASESSLKNQTPFDASVKVFDKNNSNRISVLDALNQLNYNVDDNADYVVIRQYKNNMSSRDVLAKYALSSDQKEMLNFKVFDTTDMIKISEYNKLRKLKGESSIDLKDNEILVCSNYEPLKGLLESFIKNENSLQIDNKEFKIKDKKIETGAISTSPSSDAMFTLVVPDDLVNGIDKYDEVLDLNFVGDNKEDAKKELTTIFNNFKFNENEYKNLNFSLYGGTREMAYDDSRGLSAIILFVAVYMGIVFLLSSAAVLALQQLSQCNDSIGRYRSLRKIGATKSMINKSIFKQVAVFFVLPLALSIVHSYVGITVVNKYLMVLGSSNKIQPILMTALMMLIVYGGYLYATYVAYKNIVGNEFREK</sequence>
<keyword evidence="6" id="KW-0813">Transport</keyword>
<dbReference type="InterPro" id="IPR003838">
    <property type="entry name" value="ABC3_permease_C"/>
</dbReference>
<dbReference type="PIRSF" id="PIRSF018968">
    <property type="entry name" value="ABC_permease_BceB"/>
    <property type="match status" value="1"/>
</dbReference>
<evidence type="ECO:0000256" key="4">
    <source>
        <dbReference type="ARBA" id="ARBA00022989"/>
    </source>
</evidence>
<feature type="transmembrane region" description="Helical" evidence="6">
    <location>
        <begin position="20"/>
        <end position="37"/>
    </location>
</feature>
<feature type="transmembrane region" description="Helical" evidence="6">
    <location>
        <begin position="289"/>
        <end position="312"/>
    </location>
</feature>
<evidence type="ECO:0000256" key="6">
    <source>
        <dbReference type="PIRNR" id="PIRNR018968"/>
    </source>
</evidence>
<evidence type="ECO:0000256" key="3">
    <source>
        <dbReference type="ARBA" id="ARBA00022692"/>
    </source>
</evidence>
<keyword evidence="5 6" id="KW-0472">Membrane</keyword>
<dbReference type="PANTHER" id="PTHR46795">
    <property type="entry name" value="ABC TRANSPORTER PERMEASE-RELATED-RELATED"/>
    <property type="match status" value="1"/>
</dbReference>
<dbReference type="Proteomes" id="UP000631418">
    <property type="component" value="Unassembled WGS sequence"/>
</dbReference>
<evidence type="ECO:0000256" key="2">
    <source>
        <dbReference type="ARBA" id="ARBA00022475"/>
    </source>
</evidence>
<name>A0A1S8QSK4_CLOBE</name>
<feature type="transmembrane region" description="Helical" evidence="6">
    <location>
        <begin position="236"/>
        <end position="262"/>
    </location>
</feature>
<gene>
    <name evidence="8" type="ORF">IS491_10440</name>
</gene>
<comment type="subcellular location">
    <subcellularLocation>
        <location evidence="1 6">Cell membrane</location>
        <topology evidence="1 6">Multi-pass membrane protein</topology>
    </subcellularLocation>
</comment>
<evidence type="ECO:0000313" key="9">
    <source>
        <dbReference type="Proteomes" id="UP000631418"/>
    </source>
</evidence>
<evidence type="ECO:0000256" key="1">
    <source>
        <dbReference type="ARBA" id="ARBA00004651"/>
    </source>
</evidence>